<proteinExistence type="predicted"/>
<gene>
    <name evidence="1" type="ORF">P5G52_13905</name>
</gene>
<organism evidence="1 2">
    <name type="scientific">Arthrobacter burdickii</name>
    <dbReference type="NCBI Taxonomy" id="3035920"/>
    <lineage>
        <taxon>Bacteria</taxon>
        <taxon>Bacillati</taxon>
        <taxon>Actinomycetota</taxon>
        <taxon>Actinomycetes</taxon>
        <taxon>Micrococcales</taxon>
        <taxon>Micrococcaceae</taxon>
        <taxon>Arthrobacter</taxon>
    </lineage>
</organism>
<name>A0ABT8K3M6_9MICC</name>
<dbReference type="RefSeq" id="WP_301228313.1">
    <property type="nucleotide sequence ID" value="NZ_JAROCG010000001.1"/>
</dbReference>
<comment type="caution">
    <text evidence="1">The sequence shown here is derived from an EMBL/GenBank/DDBJ whole genome shotgun (WGS) entry which is preliminary data.</text>
</comment>
<reference evidence="1" key="1">
    <citation type="submission" date="2023-06" db="EMBL/GenBank/DDBJ databases">
        <title>MT1 and MT2 Draft Genomes of Novel Species.</title>
        <authorList>
            <person name="Venkateswaran K."/>
        </authorList>
    </citation>
    <scope>NUCLEOTIDE SEQUENCE</scope>
    <source>
        <strain evidence="1">IIF3SC-B10</strain>
    </source>
</reference>
<dbReference type="SUPFAM" id="SSF88713">
    <property type="entry name" value="Glycoside hydrolase/deacetylase"/>
    <property type="match status" value="1"/>
</dbReference>
<dbReference type="Proteomes" id="UP001174209">
    <property type="component" value="Unassembled WGS sequence"/>
</dbReference>
<sequence>MEILNQSVKKAGDAIAAAPLARVSTAEPSKDAVGGIVDQDNRLTWLTHDESGGPTPYAKQKLGLPTIETETATGGFLDKDNRLTWLTHDESGGPTPYALDRLQKSLALPTGSPSTPTTPTGAPTNRHAMLENELRLLHGGTIRTAGAAPVCMIFDHGLYNFKNIVLPLLRARGLASTLAINSRMYAAGAANTFENRETTFAEIDAWTVADKVEIANHGATHRAGTLTEAEAQDDIVNGLKELQAALPSKRILTWVQPAIEYPGFNNGATTANWTDTESGKLIYQHHAAATGTMRAVNQPQIPRDGNIVQGAYGVWLDAASSVATIKTQITAAATAHRGIILRHHPKSIDGGSTLITTAELTDLLDFLKAEQDAGHIRVLTFGQWSIADTGY</sequence>
<accession>A0ABT8K3M6</accession>
<dbReference type="Gene3D" id="3.20.20.370">
    <property type="entry name" value="Glycoside hydrolase/deacetylase"/>
    <property type="match status" value="1"/>
</dbReference>
<protein>
    <submittedName>
        <fullName evidence="1">Polysaccharide deacetylase family protein</fullName>
    </submittedName>
</protein>
<keyword evidence="2" id="KW-1185">Reference proteome</keyword>
<evidence type="ECO:0000313" key="1">
    <source>
        <dbReference type="EMBL" id="MDN4611959.1"/>
    </source>
</evidence>
<evidence type="ECO:0000313" key="2">
    <source>
        <dbReference type="Proteomes" id="UP001174209"/>
    </source>
</evidence>
<dbReference type="InterPro" id="IPR011330">
    <property type="entry name" value="Glyco_hydro/deAcase_b/a-brl"/>
</dbReference>
<dbReference type="EMBL" id="JAROCG010000001">
    <property type="protein sequence ID" value="MDN4611959.1"/>
    <property type="molecule type" value="Genomic_DNA"/>
</dbReference>